<evidence type="ECO:0000256" key="7">
    <source>
        <dbReference type="ARBA" id="ARBA00038459"/>
    </source>
</evidence>
<dbReference type="PANTHER" id="PTHR23502:SF186">
    <property type="entry name" value="MAJOR FACILITATOR SUPERFAMILY (MFS) PROFILE DOMAIN-CONTAINING PROTEIN"/>
    <property type="match status" value="1"/>
</dbReference>
<evidence type="ECO:0000313" key="11">
    <source>
        <dbReference type="EMBL" id="KLO06595.1"/>
    </source>
</evidence>
<dbReference type="InterPro" id="IPR011701">
    <property type="entry name" value="MFS"/>
</dbReference>
<evidence type="ECO:0000256" key="3">
    <source>
        <dbReference type="ARBA" id="ARBA00022475"/>
    </source>
</evidence>
<feature type="transmembrane region" description="Helical" evidence="9">
    <location>
        <begin position="266"/>
        <end position="285"/>
    </location>
</feature>
<dbReference type="Proteomes" id="UP000053477">
    <property type="component" value="Unassembled WGS sequence"/>
</dbReference>
<evidence type="ECO:0000256" key="8">
    <source>
        <dbReference type="SAM" id="MobiDB-lite"/>
    </source>
</evidence>
<dbReference type="Gene3D" id="1.20.1250.20">
    <property type="entry name" value="MFS general substrate transporter like domains"/>
    <property type="match status" value="1"/>
</dbReference>
<feature type="domain" description="Major facilitator superfamily (MFS) profile" evidence="10">
    <location>
        <begin position="35"/>
        <end position="470"/>
    </location>
</feature>
<protein>
    <submittedName>
        <fullName evidence="11">MFS general substrate transporter</fullName>
    </submittedName>
</protein>
<evidence type="ECO:0000256" key="2">
    <source>
        <dbReference type="ARBA" id="ARBA00022448"/>
    </source>
</evidence>
<comment type="subcellular location">
    <subcellularLocation>
        <location evidence="1">Cell membrane</location>
        <topology evidence="1">Multi-pass membrane protein</topology>
    </subcellularLocation>
</comment>
<organism evidence="11 12">
    <name type="scientific">Schizopora paradoxa</name>
    <dbReference type="NCBI Taxonomy" id="27342"/>
    <lineage>
        <taxon>Eukaryota</taxon>
        <taxon>Fungi</taxon>
        <taxon>Dikarya</taxon>
        <taxon>Basidiomycota</taxon>
        <taxon>Agaricomycotina</taxon>
        <taxon>Agaricomycetes</taxon>
        <taxon>Hymenochaetales</taxon>
        <taxon>Schizoporaceae</taxon>
        <taxon>Schizopora</taxon>
    </lineage>
</organism>
<feature type="transmembrane region" description="Helical" evidence="9">
    <location>
        <begin position="305"/>
        <end position="329"/>
    </location>
</feature>
<proteinExistence type="inferred from homology"/>
<feature type="transmembrane region" description="Helical" evidence="9">
    <location>
        <begin position="100"/>
        <end position="118"/>
    </location>
</feature>
<evidence type="ECO:0000259" key="10">
    <source>
        <dbReference type="PROSITE" id="PS50850"/>
    </source>
</evidence>
<feature type="transmembrane region" description="Helical" evidence="9">
    <location>
        <begin position="159"/>
        <end position="185"/>
    </location>
</feature>
<evidence type="ECO:0000256" key="5">
    <source>
        <dbReference type="ARBA" id="ARBA00022989"/>
    </source>
</evidence>
<dbReference type="InParanoid" id="A0A0H2R490"/>
<sequence length="513" mass="56386">MSSQAGSTERVDAVTFSNDDIEDCRNWSKGKKNFVTFQVAMLCFAAGFGSPLFAPAEIQLIERFHVNQETADSGLAVFVLGFSFGPLFCSPMSELYGRRLPYLISWPLLIVCTIPSAFANNVAVIIVFRFLSGCFAACASNNGFGLLNDLFNHDVQARNVAMAWVTIAFCAGPCLSLPIGFFVVADAGPNFWILRMYFIFTACLLPLVLALPETHGPTILANRSKKMRKSGILNARAAHESQHLTVRQIYATHVLRPALMAIREPIVQGSSIWMTLTTALIYLFFEIYPTVFLQQHNFSLQLVGLPFLSLFIGFFMGIILMPILTKIILPMRFPSFLQPPNVTPTSPEAIMKVSLIACALMPVSLFWFAWTSGAGVHWIVPTLSGIPFAISTLLITLTFVNYLSHTYTIYTNSAGACTSFFRSIIGAVLTISSHKILSSLGSKWGVSLFGFLSLGLLPIPMIFLRFGESMRAKSYYAREASSIVANMKKTEQMAGLEDASEKPASLTSALNEV</sequence>
<dbReference type="EMBL" id="KQ086194">
    <property type="protein sequence ID" value="KLO06595.1"/>
    <property type="molecule type" value="Genomic_DNA"/>
</dbReference>
<dbReference type="GO" id="GO:0022857">
    <property type="term" value="F:transmembrane transporter activity"/>
    <property type="evidence" value="ECO:0007669"/>
    <property type="project" value="InterPro"/>
</dbReference>
<feature type="transmembrane region" description="Helical" evidence="9">
    <location>
        <begin position="34"/>
        <end position="54"/>
    </location>
</feature>
<feature type="transmembrane region" description="Helical" evidence="9">
    <location>
        <begin position="376"/>
        <end position="397"/>
    </location>
</feature>
<dbReference type="PROSITE" id="PS50850">
    <property type="entry name" value="MFS"/>
    <property type="match status" value="1"/>
</dbReference>
<keyword evidence="5 9" id="KW-1133">Transmembrane helix</keyword>
<gene>
    <name evidence="11" type="ORF">SCHPADRAFT_1002273</name>
</gene>
<feature type="region of interest" description="Disordered" evidence="8">
    <location>
        <begin position="494"/>
        <end position="513"/>
    </location>
</feature>
<feature type="transmembrane region" description="Helical" evidence="9">
    <location>
        <begin position="409"/>
        <end position="432"/>
    </location>
</feature>
<comment type="similarity">
    <text evidence="7">Belongs to the major facilitator superfamily. DHA1 family. Polyamines/proton antiporter (TC 2.A.1.2.16) subfamily.</text>
</comment>
<dbReference type="GO" id="GO:0005886">
    <property type="term" value="C:plasma membrane"/>
    <property type="evidence" value="ECO:0007669"/>
    <property type="project" value="UniProtKB-SubCell"/>
</dbReference>
<evidence type="ECO:0000256" key="9">
    <source>
        <dbReference type="SAM" id="Phobius"/>
    </source>
</evidence>
<evidence type="ECO:0000256" key="6">
    <source>
        <dbReference type="ARBA" id="ARBA00023136"/>
    </source>
</evidence>
<feature type="transmembrane region" description="Helical" evidence="9">
    <location>
        <begin position="74"/>
        <end position="93"/>
    </location>
</feature>
<dbReference type="STRING" id="27342.A0A0H2R490"/>
<keyword evidence="2" id="KW-0813">Transport</keyword>
<dbReference type="Pfam" id="PF07690">
    <property type="entry name" value="MFS_1"/>
    <property type="match status" value="1"/>
</dbReference>
<dbReference type="OrthoDB" id="9986881at2759"/>
<evidence type="ECO:0000256" key="1">
    <source>
        <dbReference type="ARBA" id="ARBA00004651"/>
    </source>
</evidence>
<feature type="transmembrane region" description="Helical" evidence="9">
    <location>
        <begin position="124"/>
        <end position="147"/>
    </location>
</feature>
<evidence type="ECO:0000256" key="4">
    <source>
        <dbReference type="ARBA" id="ARBA00022692"/>
    </source>
</evidence>
<keyword evidence="4 9" id="KW-0812">Transmembrane</keyword>
<reference evidence="11 12" key="1">
    <citation type="submission" date="2015-04" db="EMBL/GenBank/DDBJ databases">
        <title>Complete genome sequence of Schizopora paradoxa KUC8140, a cosmopolitan wood degrader in East Asia.</title>
        <authorList>
            <consortium name="DOE Joint Genome Institute"/>
            <person name="Min B."/>
            <person name="Park H."/>
            <person name="Jang Y."/>
            <person name="Kim J.-J."/>
            <person name="Kim K.H."/>
            <person name="Pangilinan J."/>
            <person name="Lipzen A."/>
            <person name="Riley R."/>
            <person name="Grigoriev I.V."/>
            <person name="Spatafora J.W."/>
            <person name="Choi I.-G."/>
        </authorList>
    </citation>
    <scope>NUCLEOTIDE SEQUENCE [LARGE SCALE GENOMIC DNA]</scope>
    <source>
        <strain evidence="11 12">KUC8140</strain>
    </source>
</reference>
<feature type="transmembrane region" description="Helical" evidence="9">
    <location>
        <begin position="349"/>
        <end position="370"/>
    </location>
</feature>
<name>A0A0H2R490_9AGAM</name>
<keyword evidence="3" id="KW-1003">Cell membrane</keyword>
<accession>A0A0H2R490</accession>
<keyword evidence="6 9" id="KW-0472">Membrane</keyword>
<dbReference type="InterPro" id="IPR036259">
    <property type="entry name" value="MFS_trans_sf"/>
</dbReference>
<dbReference type="InterPro" id="IPR020846">
    <property type="entry name" value="MFS_dom"/>
</dbReference>
<keyword evidence="12" id="KW-1185">Reference proteome</keyword>
<dbReference type="AlphaFoldDB" id="A0A0H2R490"/>
<feature type="transmembrane region" description="Helical" evidence="9">
    <location>
        <begin position="191"/>
        <end position="211"/>
    </location>
</feature>
<dbReference type="PANTHER" id="PTHR23502">
    <property type="entry name" value="MAJOR FACILITATOR SUPERFAMILY"/>
    <property type="match status" value="1"/>
</dbReference>
<dbReference type="SUPFAM" id="SSF103473">
    <property type="entry name" value="MFS general substrate transporter"/>
    <property type="match status" value="1"/>
</dbReference>
<evidence type="ECO:0000313" key="12">
    <source>
        <dbReference type="Proteomes" id="UP000053477"/>
    </source>
</evidence>
<feature type="transmembrane region" description="Helical" evidence="9">
    <location>
        <begin position="444"/>
        <end position="464"/>
    </location>
</feature>